<organism evidence="1 2">
    <name type="scientific">Gimesia maris</name>
    <dbReference type="NCBI Taxonomy" id="122"/>
    <lineage>
        <taxon>Bacteria</taxon>
        <taxon>Pseudomonadati</taxon>
        <taxon>Planctomycetota</taxon>
        <taxon>Planctomycetia</taxon>
        <taxon>Planctomycetales</taxon>
        <taxon>Planctomycetaceae</taxon>
        <taxon>Gimesia</taxon>
    </lineage>
</organism>
<protein>
    <submittedName>
        <fullName evidence="1">Uncharacterized protein</fullName>
    </submittedName>
</protein>
<reference evidence="1 2" key="1">
    <citation type="submission" date="2019-08" db="EMBL/GenBank/DDBJ databases">
        <title>Deep-cultivation of Planctomycetes and their phenomic and genomic characterization uncovers novel biology.</title>
        <authorList>
            <person name="Wiegand S."/>
            <person name="Jogler M."/>
            <person name="Boedeker C."/>
            <person name="Pinto D."/>
            <person name="Vollmers J."/>
            <person name="Rivas-Marin E."/>
            <person name="Kohn T."/>
            <person name="Peeters S.H."/>
            <person name="Heuer A."/>
            <person name="Rast P."/>
            <person name="Oberbeckmann S."/>
            <person name="Bunk B."/>
            <person name="Jeske O."/>
            <person name="Meyerdierks A."/>
            <person name="Storesund J.E."/>
            <person name="Kallscheuer N."/>
            <person name="Luecker S."/>
            <person name="Lage O.M."/>
            <person name="Pohl T."/>
            <person name="Merkel B.J."/>
            <person name="Hornburger P."/>
            <person name="Mueller R.-W."/>
            <person name="Bruemmer F."/>
            <person name="Labrenz M."/>
            <person name="Spormann A.M."/>
            <person name="Op den Camp H."/>
            <person name="Overmann J."/>
            <person name="Amann R."/>
            <person name="Jetten M.S.M."/>
            <person name="Mascher T."/>
            <person name="Medema M.H."/>
            <person name="Devos D.P."/>
            <person name="Kaster A.-K."/>
            <person name="Ovreas L."/>
            <person name="Rohde M."/>
            <person name="Galperin M.Y."/>
            <person name="Jogler C."/>
        </authorList>
    </citation>
    <scope>NUCLEOTIDE SEQUENCE [LARGE SCALE GENOMIC DNA]</scope>
    <source>
        <strain evidence="1 2">DSM 8797</strain>
    </source>
</reference>
<dbReference type="EMBL" id="CP042910">
    <property type="protein sequence ID" value="QEG18917.1"/>
    <property type="molecule type" value="Genomic_DNA"/>
</dbReference>
<evidence type="ECO:0000313" key="2">
    <source>
        <dbReference type="Proteomes" id="UP000322887"/>
    </source>
</evidence>
<keyword evidence="2" id="KW-1185">Reference proteome</keyword>
<proteinExistence type="predicted"/>
<accession>A0ABX5YTI5</accession>
<name>A0ABX5YTI5_9PLAN</name>
<gene>
    <name evidence="1" type="ORF">GmarT_48110</name>
</gene>
<sequence length="94" mass="10485">MQICLLQRLLAPRPGDFPTVPKTIPTQKYERTTSLPPERKKLLPMSKAEQDAQLSDNLQEQQFHIPTAILSVPSVVPIQAGAEAAFRRESAVYS</sequence>
<evidence type="ECO:0000313" key="1">
    <source>
        <dbReference type="EMBL" id="QEG18917.1"/>
    </source>
</evidence>
<dbReference type="Proteomes" id="UP000322887">
    <property type="component" value="Chromosome"/>
</dbReference>